<keyword evidence="2" id="KW-1185">Reference proteome</keyword>
<evidence type="ECO:0000313" key="2">
    <source>
        <dbReference type="Proteomes" id="UP001152795"/>
    </source>
</evidence>
<comment type="caution">
    <text evidence="1">The sequence shown here is derived from an EMBL/GenBank/DDBJ whole genome shotgun (WGS) entry which is preliminary data.</text>
</comment>
<dbReference type="EMBL" id="CACRXK020006836">
    <property type="protein sequence ID" value="CAB4010581.1"/>
    <property type="molecule type" value="Genomic_DNA"/>
</dbReference>
<proteinExistence type="predicted"/>
<protein>
    <submittedName>
        <fullName evidence="1">Uncharacterized protein</fullName>
    </submittedName>
</protein>
<organism evidence="1 2">
    <name type="scientific">Paramuricea clavata</name>
    <name type="common">Red gorgonian</name>
    <name type="synonym">Violescent sea-whip</name>
    <dbReference type="NCBI Taxonomy" id="317549"/>
    <lineage>
        <taxon>Eukaryota</taxon>
        <taxon>Metazoa</taxon>
        <taxon>Cnidaria</taxon>
        <taxon>Anthozoa</taxon>
        <taxon>Octocorallia</taxon>
        <taxon>Malacalcyonacea</taxon>
        <taxon>Plexauridae</taxon>
        <taxon>Paramuricea</taxon>
    </lineage>
</organism>
<sequence length="162" mass="18665">MSTPIGDMRSEELEDRVKDLEGYLRGIENGEGPQERAYRNAFGRLHIKSLIAGGSNQVITAEVLNTIFDQKLEPLNKKIDEAISSMSFINEKYEQILVKLSKFEEEKKSLVNENKALNNELQRATNKLQEIMKSQDDMEQYIRRECLEIRGIPCLNDQENTN</sequence>
<dbReference type="AlphaFoldDB" id="A0A6S7IYW3"/>
<name>A0A6S7IYW3_PARCT</name>
<accession>A0A6S7IYW3</accession>
<feature type="non-terminal residue" evidence="1">
    <location>
        <position position="1"/>
    </location>
</feature>
<reference evidence="1" key="1">
    <citation type="submission" date="2020-04" db="EMBL/GenBank/DDBJ databases">
        <authorList>
            <person name="Alioto T."/>
            <person name="Alioto T."/>
            <person name="Gomez Garrido J."/>
        </authorList>
    </citation>
    <scope>NUCLEOTIDE SEQUENCE</scope>
    <source>
        <strain evidence="1">A484AB</strain>
    </source>
</reference>
<dbReference type="Proteomes" id="UP001152795">
    <property type="component" value="Unassembled WGS sequence"/>
</dbReference>
<evidence type="ECO:0000313" key="1">
    <source>
        <dbReference type="EMBL" id="CAB4010581.1"/>
    </source>
</evidence>
<gene>
    <name evidence="1" type="ORF">PACLA_8A019921</name>
</gene>